<dbReference type="InterPro" id="IPR019787">
    <property type="entry name" value="Znf_PHD-finger"/>
</dbReference>
<name>M2MKF8_BAUPA</name>
<dbReference type="InterPro" id="IPR001965">
    <property type="entry name" value="Znf_PHD"/>
</dbReference>
<proteinExistence type="inferred from homology"/>
<feature type="binding site" evidence="8">
    <location>
        <position position="470"/>
    </location>
    <ligand>
        <name>Zn(2+)</name>
        <dbReference type="ChEBI" id="CHEBI:29105"/>
        <label>2</label>
    </ligand>
</feature>
<feature type="binding site" evidence="8">
    <location>
        <position position="452"/>
    </location>
    <ligand>
        <name>Zn(2+)</name>
        <dbReference type="ChEBI" id="CHEBI:29105"/>
        <label>1</label>
    </ligand>
</feature>
<organism evidence="12 13">
    <name type="scientific">Baudoinia panamericana (strain UAMH 10762)</name>
    <name type="common">Angels' share fungus</name>
    <name type="synonym">Baudoinia compniacensis (strain UAMH 10762)</name>
    <dbReference type="NCBI Taxonomy" id="717646"/>
    <lineage>
        <taxon>Eukaryota</taxon>
        <taxon>Fungi</taxon>
        <taxon>Dikarya</taxon>
        <taxon>Ascomycota</taxon>
        <taxon>Pezizomycotina</taxon>
        <taxon>Dothideomycetes</taxon>
        <taxon>Dothideomycetidae</taxon>
        <taxon>Mycosphaerellales</taxon>
        <taxon>Teratosphaeriaceae</taxon>
        <taxon>Baudoinia</taxon>
    </lineage>
</organism>
<dbReference type="InterPro" id="IPR011011">
    <property type="entry name" value="Znf_FYVE_PHD"/>
</dbReference>
<feature type="site" description="Histone H3K4me3 binding" evidence="7">
    <location>
        <position position="447"/>
    </location>
</feature>
<keyword evidence="3 8" id="KW-0479">Metal-binding</keyword>
<keyword evidence="5 8" id="KW-0862">Zinc</keyword>
<feature type="binding site" evidence="8">
    <location>
        <position position="425"/>
    </location>
    <ligand>
        <name>Zn(2+)</name>
        <dbReference type="ChEBI" id="CHEBI:29105"/>
        <label>1</label>
    </ligand>
</feature>
<feature type="compositionally biased region" description="Polar residues" evidence="10">
    <location>
        <begin position="383"/>
        <end position="394"/>
    </location>
</feature>
<feature type="binding site" evidence="8">
    <location>
        <position position="427"/>
    </location>
    <ligand>
        <name>Zn(2+)</name>
        <dbReference type="ChEBI" id="CHEBI:29105"/>
        <label>1</label>
    </ligand>
</feature>
<evidence type="ECO:0000256" key="9">
    <source>
        <dbReference type="PROSITE-ProRule" id="PRU00146"/>
    </source>
</evidence>
<evidence type="ECO:0000256" key="2">
    <source>
        <dbReference type="ARBA" id="ARBA00010210"/>
    </source>
</evidence>
<dbReference type="CDD" id="cd15505">
    <property type="entry name" value="PHD_ING"/>
    <property type="match status" value="1"/>
</dbReference>
<dbReference type="GO" id="GO:0005634">
    <property type="term" value="C:nucleus"/>
    <property type="evidence" value="ECO:0007669"/>
    <property type="project" value="UniProtKB-SubCell"/>
</dbReference>
<keyword evidence="6" id="KW-0539">Nucleus</keyword>
<feature type="domain" description="PHD-type" evidence="11">
    <location>
        <begin position="422"/>
        <end position="473"/>
    </location>
</feature>
<evidence type="ECO:0000256" key="7">
    <source>
        <dbReference type="PIRSR" id="PIRSR628651-50"/>
    </source>
</evidence>
<dbReference type="GeneID" id="19111262"/>
<dbReference type="EMBL" id="KB445563">
    <property type="protein sequence ID" value="EMC91813.1"/>
    <property type="molecule type" value="Genomic_DNA"/>
</dbReference>
<dbReference type="InterPro" id="IPR028651">
    <property type="entry name" value="ING_fam"/>
</dbReference>
<dbReference type="GO" id="GO:0008270">
    <property type="term" value="F:zinc ion binding"/>
    <property type="evidence" value="ECO:0007669"/>
    <property type="project" value="UniProtKB-KW"/>
</dbReference>
<evidence type="ECO:0000256" key="3">
    <source>
        <dbReference type="ARBA" id="ARBA00022723"/>
    </source>
</evidence>
<comment type="subcellular location">
    <subcellularLocation>
        <location evidence="1">Nucleus</location>
    </subcellularLocation>
</comment>
<gene>
    <name evidence="12" type="ORF">BAUCODRAFT_305789</name>
</gene>
<feature type="binding site" evidence="8">
    <location>
        <position position="438"/>
    </location>
    <ligand>
        <name>Zn(2+)</name>
        <dbReference type="ChEBI" id="CHEBI:29105"/>
        <label>2</label>
    </ligand>
</feature>
<evidence type="ECO:0000256" key="1">
    <source>
        <dbReference type="ARBA" id="ARBA00004123"/>
    </source>
</evidence>
<dbReference type="InterPro" id="IPR011009">
    <property type="entry name" value="Kinase-like_dom_sf"/>
</dbReference>
<dbReference type="HOGENOM" id="CLU_035264_6_0_1"/>
<evidence type="ECO:0000256" key="5">
    <source>
        <dbReference type="ARBA" id="ARBA00022833"/>
    </source>
</evidence>
<keyword evidence="13" id="KW-1185">Reference proteome</keyword>
<dbReference type="AlphaFoldDB" id="M2MKF8"/>
<sequence length="473" mass="53321">MSSEENVPSQHAPQFHILSFFRDEDDNCALTAVQNNVRFHVIAEIEKLDHAIIGGEYVELLEHLKRQEDGAEASSVTTDSGVDVTNGKQEFTQTDEDAETALQSWMLQPLGSIIDEYASASANEGQQTLKKWYTGPVYYFNLEVENDSLQAIELEPDDELKQRVDELLPQISIPKYVRDIDVPIFCAEDLLVLDCSHSPPPYHPSRVQVNGTDEVFFLKLVDNSQPQPTKRELSLLNRIAQRGLHKHIRCPKLEGLVIWDNDHSKIMGFLQTDIPDPTPLTLKLDATVPQELRDRWAAESERMKNVLHEHNIVWGDAKADNFMVDKNDDLWIIDFGGSYTEGWVDAGIKETAKGDDMGVEKIANALHDPVANTWDPDTAKSFGGSQRASEQLNFNKKRKAEDSEEHQARKRHRSGEGAAEEDVYCVCETVGSGRMIACDEETCEGAWFHFECVGLTAPPPEDQPWYCPECRIA</sequence>
<evidence type="ECO:0000313" key="13">
    <source>
        <dbReference type="Proteomes" id="UP000011761"/>
    </source>
</evidence>
<feature type="binding site" evidence="8">
    <location>
        <position position="467"/>
    </location>
    <ligand>
        <name>Zn(2+)</name>
        <dbReference type="ChEBI" id="CHEBI:29105"/>
        <label>2</label>
    </ligand>
</feature>
<dbReference type="Gene3D" id="1.10.510.10">
    <property type="entry name" value="Transferase(Phosphotransferase) domain 1"/>
    <property type="match status" value="1"/>
</dbReference>
<dbReference type="SUPFAM" id="SSF56112">
    <property type="entry name" value="Protein kinase-like (PK-like)"/>
    <property type="match status" value="1"/>
</dbReference>
<evidence type="ECO:0000256" key="10">
    <source>
        <dbReference type="SAM" id="MobiDB-lite"/>
    </source>
</evidence>
<dbReference type="eggNOG" id="KOG1973">
    <property type="taxonomic scope" value="Eukaryota"/>
</dbReference>
<feature type="binding site" evidence="8">
    <location>
        <position position="443"/>
    </location>
    <ligand>
        <name>Zn(2+)</name>
        <dbReference type="ChEBI" id="CHEBI:29105"/>
        <label>2</label>
    </ligand>
</feature>
<dbReference type="OrthoDB" id="4062651at2759"/>
<dbReference type="InterPro" id="IPR019786">
    <property type="entry name" value="Zinc_finger_PHD-type_CS"/>
</dbReference>
<evidence type="ECO:0000256" key="8">
    <source>
        <dbReference type="PIRSR" id="PIRSR628651-51"/>
    </source>
</evidence>
<dbReference type="PROSITE" id="PS50016">
    <property type="entry name" value="ZF_PHD_2"/>
    <property type="match status" value="1"/>
</dbReference>
<dbReference type="OMA" id="YFFKPVV"/>
<dbReference type="GO" id="GO:0000785">
    <property type="term" value="C:chromatin"/>
    <property type="evidence" value="ECO:0007669"/>
    <property type="project" value="UniProtKB-ARBA"/>
</dbReference>
<keyword evidence="4 9" id="KW-0863">Zinc-finger</keyword>
<feature type="region of interest" description="Disordered" evidence="10">
    <location>
        <begin position="373"/>
        <end position="415"/>
    </location>
</feature>
<dbReference type="KEGG" id="bcom:BAUCODRAFT_305789"/>
<dbReference type="InterPro" id="IPR013083">
    <property type="entry name" value="Znf_RING/FYVE/PHD"/>
</dbReference>
<feature type="site" description="Histone H3K4me3 binding" evidence="7">
    <location>
        <position position="439"/>
    </location>
</feature>
<dbReference type="Pfam" id="PF00628">
    <property type="entry name" value="PHD"/>
    <property type="match status" value="1"/>
</dbReference>
<evidence type="ECO:0000256" key="4">
    <source>
        <dbReference type="ARBA" id="ARBA00022771"/>
    </source>
</evidence>
<protein>
    <recommendedName>
        <fullName evidence="11">PHD-type domain-containing protein</fullName>
    </recommendedName>
</protein>
<dbReference type="PROSITE" id="PS01359">
    <property type="entry name" value="ZF_PHD_1"/>
    <property type="match status" value="1"/>
</dbReference>
<dbReference type="STRING" id="717646.M2MKF8"/>
<evidence type="ECO:0000259" key="11">
    <source>
        <dbReference type="PROSITE" id="PS50016"/>
    </source>
</evidence>
<evidence type="ECO:0000313" key="12">
    <source>
        <dbReference type="EMBL" id="EMC91813.1"/>
    </source>
</evidence>
<dbReference type="SUPFAM" id="SSF57903">
    <property type="entry name" value="FYVE/PHD zinc finger"/>
    <property type="match status" value="1"/>
</dbReference>
<evidence type="ECO:0000256" key="6">
    <source>
        <dbReference type="ARBA" id="ARBA00023242"/>
    </source>
</evidence>
<feature type="site" description="Histone H3K4me3 binding" evidence="7">
    <location>
        <position position="424"/>
    </location>
</feature>
<reference evidence="12 13" key="1">
    <citation type="journal article" date="2012" name="PLoS Pathog.">
        <title>Diverse lifestyles and strategies of plant pathogenesis encoded in the genomes of eighteen Dothideomycetes fungi.</title>
        <authorList>
            <person name="Ohm R.A."/>
            <person name="Feau N."/>
            <person name="Henrissat B."/>
            <person name="Schoch C.L."/>
            <person name="Horwitz B.A."/>
            <person name="Barry K.W."/>
            <person name="Condon B.J."/>
            <person name="Copeland A.C."/>
            <person name="Dhillon B."/>
            <person name="Glaser F."/>
            <person name="Hesse C.N."/>
            <person name="Kosti I."/>
            <person name="LaButti K."/>
            <person name="Lindquist E.A."/>
            <person name="Lucas S."/>
            <person name="Salamov A.A."/>
            <person name="Bradshaw R.E."/>
            <person name="Ciuffetti L."/>
            <person name="Hamelin R.C."/>
            <person name="Kema G.H.J."/>
            <person name="Lawrence C."/>
            <person name="Scott J.A."/>
            <person name="Spatafora J.W."/>
            <person name="Turgeon B.G."/>
            <person name="de Wit P.J.G.M."/>
            <person name="Zhong S."/>
            <person name="Goodwin S.B."/>
            <person name="Grigoriev I.V."/>
        </authorList>
    </citation>
    <scope>NUCLEOTIDE SEQUENCE [LARGE SCALE GENOMIC DNA]</scope>
    <source>
        <strain evidence="12 13">UAMH 10762</strain>
    </source>
</reference>
<dbReference type="Gene3D" id="3.30.40.10">
    <property type="entry name" value="Zinc/RING finger domain, C3HC4 (zinc finger)"/>
    <property type="match status" value="1"/>
</dbReference>
<dbReference type="PANTHER" id="PTHR10333">
    <property type="entry name" value="INHIBITOR OF GROWTH PROTEIN"/>
    <property type="match status" value="1"/>
</dbReference>
<dbReference type="RefSeq" id="XP_007681234.1">
    <property type="nucleotide sequence ID" value="XM_007683044.1"/>
</dbReference>
<feature type="binding site" evidence="8">
    <location>
        <position position="449"/>
    </location>
    <ligand>
        <name>Zn(2+)</name>
        <dbReference type="ChEBI" id="CHEBI:29105"/>
        <label>1</label>
    </ligand>
</feature>
<dbReference type="Proteomes" id="UP000011761">
    <property type="component" value="Unassembled WGS sequence"/>
</dbReference>
<feature type="site" description="Histone H3K4me3 binding" evidence="7">
    <location>
        <position position="435"/>
    </location>
</feature>
<accession>M2MKF8</accession>
<dbReference type="SMART" id="SM00249">
    <property type="entry name" value="PHD"/>
    <property type="match status" value="1"/>
</dbReference>
<comment type="similarity">
    <text evidence="2">Belongs to the ING family.</text>
</comment>